<evidence type="ECO:0000313" key="2">
    <source>
        <dbReference type="Proteomes" id="UP000265663"/>
    </source>
</evidence>
<keyword evidence="2" id="KW-1185">Reference proteome</keyword>
<dbReference type="AlphaFoldDB" id="A0A3M7MBT4"/>
<gene>
    <name evidence="1" type="ORF">GMOD_00006962</name>
</gene>
<dbReference type="EMBL" id="KE747829">
    <property type="protein sequence ID" value="RMZ71976.1"/>
    <property type="molecule type" value="Genomic_DNA"/>
</dbReference>
<evidence type="ECO:0000313" key="1">
    <source>
        <dbReference type="EMBL" id="RMZ71976.1"/>
    </source>
</evidence>
<accession>A0A3M7MBT4</accession>
<reference evidence="1 2" key="1">
    <citation type="journal article" date="2014" name="PLoS ONE">
        <title>De novo Genome Assembly of the Fungal Plant Pathogen Pyrenophora semeniperda.</title>
        <authorList>
            <person name="Soliai M.M."/>
            <person name="Meyer S.E."/>
            <person name="Udall J.A."/>
            <person name="Elzinga D.E."/>
            <person name="Hermansen R.A."/>
            <person name="Bodily P.M."/>
            <person name="Hart A.A."/>
            <person name="Coleman C.E."/>
        </authorList>
    </citation>
    <scope>NUCLEOTIDE SEQUENCE [LARGE SCALE GENOMIC DNA]</scope>
    <source>
        <strain evidence="1 2">CCB06</strain>
        <tissue evidence="1">Mycelium</tissue>
    </source>
</reference>
<protein>
    <submittedName>
        <fullName evidence="1">Uncharacterized protein</fullName>
    </submittedName>
</protein>
<organism evidence="1 2">
    <name type="scientific">Pyrenophora seminiperda CCB06</name>
    <dbReference type="NCBI Taxonomy" id="1302712"/>
    <lineage>
        <taxon>Eukaryota</taxon>
        <taxon>Fungi</taxon>
        <taxon>Dikarya</taxon>
        <taxon>Ascomycota</taxon>
        <taxon>Pezizomycotina</taxon>
        <taxon>Dothideomycetes</taxon>
        <taxon>Pleosporomycetidae</taxon>
        <taxon>Pleosporales</taxon>
        <taxon>Pleosporineae</taxon>
        <taxon>Pleosporaceae</taxon>
        <taxon>Pyrenophora</taxon>
    </lineage>
</organism>
<sequence>MKSILHTHQAPPLLWNRARPLRNGCRNLPARATPALTSALNRRTMTRWHRCEKSYSSPRPQAYKPTSAAASQPNTKLLLHDIKPWFDSSVNVSSPTPTVLSQPTPITSFAANHVICLRQHASLRPARVPGPTAGTAVHLEKKMLELVIGARSMRARWLCPFASLLP</sequence>
<dbReference type="Proteomes" id="UP000265663">
    <property type="component" value="Unassembled WGS sequence"/>
</dbReference>
<proteinExistence type="predicted"/>
<name>A0A3M7MBT4_9PLEO</name>